<keyword evidence="4" id="KW-1185">Reference proteome</keyword>
<evidence type="ECO:0000313" key="3">
    <source>
        <dbReference type="EMBL" id="TRY15814.1"/>
    </source>
</evidence>
<gene>
    <name evidence="3" type="ORF">FN961_02175</name>
</gene>
<dbReference type="AlphaFoldDB" id="A0A553JTN5"/>
<name>A0A553JTN5_SHEHA</name>
<feature type="signal peptide" evidence="2">
    <location>
        <begin position="1"/>
        <end position="28"/>
    </location>
</feature>
<proteinExistence type="predicted"/>
<evidence type="ECO:0000256" key="2">
    <source>
        <dbReference type="SAM" id="SignalP"/>
    </source>
</evidence>
<dbReference type="Proteomes" id="UP000318126">
    <property type="component" value="Unassembled WGS sequence"/>
</dbReference>
<evidence type="ECO:0000256" key="1">
    <source>
        <dbReference type="SAM" id="MobiDB-lite"/>
    </source>
</evidence>
<dbReference type="RefSeq" id="WP_143562911.1">
    <property type="nucleotide sequence ID" value="NZ_BMPL01000002.1"/>
</dbReference>
<accession>A0A553JTN5</accession>
<sequence>MFNSTIGKIAKTSLVAAVLMGASATANADTLIPADLTSNIEQNIAAQMQDMMQLAQRELSMSLQTQLSSSMFDSNEADEANQLAQEPKEAVITSAMVEE</sequence>
<comment type="caution">
    <text evidence="3">The sequence shown here is derived from an EMBL/GenBank/DDBJ whole genome shotgun (WGS) entry which is preliminary data.</text>
</comment>
<feature type="region of interest" description="Disordered" evidence="1">
    <location>
        <begin position="66"/>
        <end position="99"/>
    </location>
</feature>
<protein>
    <submittedName>
        <fullName evidence="3">Uncharacterized protein</fullName>
    </submittedName>
</protein>
<feature type="chain" id="PRO_5022111908" evidence="2">
    <location>
        <begin position="29"/>
        <end position="99"/>
    </location>
</feature>
<evidence type="ECO:0000313" key="4">
    <source>
        <dbReference type="Proteomes" id="UP000318126"/>
    </source>
</evidence>
<reference evidence="4" key="1">
    <citation type="submission" date="2019-07" db="EMBL/GenBank/DDBJ databases">
        <title>Shewanella sp. YLB-08 draft genomic sequence.</title>
        <authorList>
            <person name="Yu L."/>
        </authorList>
    </citation>
    <scope>NUCLEOTIDE SEQUENCE [LARGE SCALE GENOMIC DNA]</scope>
    <source>
        <strain evidence="4">JCM 20706</strain>
    </source>
</reference>
<keyword evidence="2" id="KW-0732">Signal</keyword>
<dbReference type="OrthoDB" id="6266260at2"/>
<dbReference type="EMBL" id="VKGK01000002">
    <property type="protein sequence ID" value="TRY15814.1"/>
    <property type="molecule type" value="Genomic_DNA"/>
</dbReference>
<organism evidence="3 4">
    <name type="scientific">Shewanella hanedai</name>
    <name type="common">Alteromonas hanedai</name>
    <dbReference type="NCBI Taxonomy" id="25"/>
    <lineage>
        <taxon>Bacteria</taxon>
        <taxon>Pseudomonadati</taxon>
        <taxon>Pseudomonadota</taxon>
        <taxon>Gammaproteobacteria</taxon>
        <taxon>Alteromonadales</taxon>
        <taxon>Shewanellaceae</taxon>
        <taxon>Shewanella</taxon>
    </lineage>
</organism>